<sequence>MVGGGRTKACKICQNRREFSAADSGGIRRSLRRLASGWVARVAARAWPVRLAGGGAWLGGYQARTLV</sequence>
<dbReference type="AlphaFoldDB" id="A0A314U944"/>
<dbReference type="EMBL" id="PJQY01003854">
    <property type="protein sequence ID" value="PQM33925.1"/>
    <property type="molecule type" value="Genomic_DNA"/>
</dbReference>
<reference evidence="1 2" key="1">
    <citation type="submission" date="2018-02" db="EMBL/GenBank/DDBJ databases">
        <title>Draft genome of wild Prunus yedoensis var. nudiflora.</title>
        <authorList>
            <person name="Baek S."/>
            <person name="Kim J.-H."/>
            <person name="Choi K."/>
            <person name="Kim G.-B."/>
            <person name="Cho A."/>
            <person name="Jang H."/>
            <person name="Shin C.-H."/>
            <person name="Yu H.-J."/>
            <person name="Mun J.-H."/>
        </authorList>
    </citation>
    <scope>NUCLEOTIDE SEQUENCE [LARGE SCALE GENOMIC DNA]</scope>
    <source>
        <strain evidence="2">cv. Jeju island</strain>
        <tissue evidence="1">Leaf</tissue>
    </source>
</reference>
<comment type="caution">
    <text evidence="1">The sequence shown here is derived from an EMBL/GenBank/DDBJ whole genome shotgun (WGS) entry which is preliminary data.</text>
</comment>
<name>A0A314U944_PRUYE</name>
<proteinExistence type="predicted"/>
<dbReference type="Proteomes" id="UP000250321">
    <property type="component" value="Unassembled WGS sequence"/>
</dbReference>
<gene>
    <name evidence="1" type="ORF">Pyn_17632</name>
</gene>
<keyword evidence="2" id="KW-1185">Reference proteome</keyword>
<organism evidence="1 2">
    <name type="scientific">Prunus yedoensis var. nudiflora</name>
    <dbReference type="NCBI Taxonomy" id="2094558"/>
    <lineage>
        <taxon>Eukaryota</taxon>
        <taxon>Viridiplantae</taxon>
        <taxon>Streptophyta</taxon>
        <taxon>Embryophyta</taxon>
        <taxon>Tracheophyta</taxon>
        <taxon>Spermatophyta</taxon>
        <taxon>Magnoliopsida</taxon>
        <taxon>eudicotyledons</taxon>
        <taxon>Gunneridae</taxon>
        <taxon>Pentapetalae</taxon>
        <taxon>rosids</taxon>
        <taxon>fabids</taxon>
        <taxon>Rosales</taxon>
        <taxon>Rosaceae</taxon>
        <taxon>Amygdaloideae</taxon>
        <taxon>Amygdaleae</taxon>
        <taxon>Prunus</taxon>
    </lineage>
</organism>
<evidence type="ECO:0000313" key="2">
    <source>
        <dbReference type="Proteomes" id="UP000250321"/>
    </source>
</evidence>
<accession>A0A314U944</accession>
<protein>
    <submittedName>
        <fullName evidence="1">Uncharacterized protein</fullName>
    </submittedName>
</protein>
<evidence type="ECO:0000313" key="1">
    <source>
        <dbReference type="EMBL" id="PQM33925.1"/>
    </source>
</evidence>